<dbReference type="Proteomes" id="UP001281147">
    <property type="component" value="Unassembled WGS sequence"/>
</dbReference>
<accession>A0ACC3NXN4</accession>
<gene>
    <name evidence="1" type="ORF">LTR37_001325</name>
</gene>
<sequence>MLMRRSRQKDGLEPRPAIFTPEARMQPSEGKKTFVPLENNPEVFTDLVHRLGVSPKLGFYDVYSIDEPELLALVPRPAHALIFISPADVYHRVRESDGSKELTYEGAGEQEPVMWFKQTIGHACGLIALLHSVSNGPAKAFITPDSTLDNLLKESLPLKPQARADVLYNSADIEMAHMASAFKGNSAPPTAAEPNGYHFISFVKGKDGHLYELEGSWNGPIDRGILSEGEDCLSEKALEIGVRRFVKAAEGNMEFSIVALAGDPDSDQLTNGS</sequence>
<evidence type="ECO:0000313" key="1">
    <source>
        <dbReference type="EMBL" id="KAK3724200.1"/>
    </source>
</evidence>
<organism evidence="1 2">
    <name type="scientific">Vermiconidia calcicola</name>
    <dbReference type="NCBI Taxonomy" id="1690605"/>
    <lineage>
        <taxon>Eukaryota</taxon>
        <taxon>Fungi</taxon>
        <taxon>Dikarya</taxon>
        <taxon>Ascomycota</taxon>
        <taxon>Pezizomycotina</taxon>
        <taxon>Dothideomycetes</taxon>
        <taxon>Dothideomycetidae</taxon>
        <taxon>Mycosphaerellales</taxon>
        <taxon>Extremaceae</taxon>
        <taxon>Vermiconidia</taxon>
    </lineage>
</organism>
<protein>
    <submittedName>
        <fullName evidence="1">Uncharacterized protein</fullName>
    </submittedName>
</protein>
<proteinExistence type="predicted"/>
<reference evidence="1" key="1">
    <citation type="submission" date="2023-07" db="EMBL/GenBank/DDBJ databases">
        <title>Black Yeasts Isolated from many extreme environments.</title>
        <authorList>
            <person name="Coleine C."/>
            <person name="Stajich J.E."/>
            <person name="Selbmann L."/>
        </authorList>
    </citation>
    <scope>NUCLEOTIDE SEQUENCE</scope>
    <source>
        <strain evidence="1">CCFEE 5714</strain>
    </source>
</reference>
<evidence type="ECO:0000313" key="2">
    <source>
        <dbReference type="Proteomes" id="UP001281147"/>
    </source>
</evidence>
<name>A0ACC3NXN4_9PEZI</name>
<comment type="caution">
    <text evidence="1">The sequence shown here is derived from an EMBL/GenBank/DDBJ whole genome shotgun (WGS) entry which is preliminary data.</text>
</comment>
<keyword evidence="2" id="KW-1185">Reference proteome</keyword>
<dbReference type="EMBL" id="JAUTXU010000006">
    <property type="protein sequence ID" value="KAK3724200.1"/>
    <property type="molecule type" value="Genomic_DNA"/>
</dbReference>